<dbReference type="InterPro" id="IPR024719">
    <property type="entry name" value="HpaB/PvcC/4-BUDH_C"/>
</dbReference>
<dbReference type="Gene3D" id="1.10.3140.10">
    <property type="entry name" value="4-hydroxybutyryl-coa dehydratase, domain 1"/>
    <property type="match status" value="1"/>
</dbReference>
<dbReference type="EMBL" id="UINC01001053">
    <property type="protein sequence ID" value="SUZ69157.1"/>
    <property type="molecule type" value="Genomic_DNA"/>
</dbReference>
<dbReference type="PIRSF" id="PIRSF000331">
    <property type="entry name" value="HpaA_HpaB"/>
    <property type="match status" value="1"/>
</dbReference>
<protein>
    <recommendedName>
        <fullName evidence="7">HpaB/PvcC/4-BUDH N-terminal domain-containing protein</fullName>
    </recommendedName>
</protein>
<dbReference type="InterPro" id="IPR036250">
    <property type="entry name" value="AcylCo_DH-like_C"/>
</dbReference>
<dbReference type="InterPro" id="IPR024674">
    <property type="entry name" value="HpaB/PvcC/4-BUDH_N"/>
</dbReference>
<dbReference type="PANTHER" id="PTHR36117">
    <property type="entry name" value="4-HYDROXYPHENYLACETATE 3-MONOOXYGENASE-RELATED"/>
    <property type="match status" value="1"/>
</dbReference>
<sequence>VDFDAPEKILEGKNRPFNGKEYVESLQDDREVYIYGKRVKDVTTHPAFRNSVHSIARLYNALHDKKTKKILTCETDTGSGGYTHRFFRYARNGKDLFAQRDAMAEWARMSYGWMGRSPDYKASLTNTLGANAEFYGKFSDNAREWYQRTQESVPFVNHALVNPPIDRNKIADDVKDVYISIDKETDAGIYISGAKVVATSSALTHYNFLGQNMAAEINDDSMAVMFLADMRTPGIKLICRPSYELAAAATGSPFDYPLTSRFDENDAIFIFDNAFIPWENVLVHRDIEMLKAFYPQSGFINGYTFQSATRMSVKLDFIVGLLSKALKATGTDAFRGVQVHLGEVIGWRNLFWSLTDAMAGAPESWVGDAVLPSTKAATAYRIFSTEAYPQIKSIIEKIVASGLIYLPSSNRDFDNPDIEKYLSKYVRGSGGMGHRERIKIMKLLWDAIGTEFGGRHELYERNYAGNHELIRMSALMNAKGTGALSEMEALAEACMNDYDEKGWTDSGYHSGEDVSILGKL</sequence>
<name>A0A381PSX7_9ZZZZ</name>
<dbReference type="PANTHER" id="PTHR36117:SF3">
    <property type="entry name" value="4-HYDROXYPHENYLACETATE 3-MONOOXYGENASE-RELATED"/>
    <property type="match status" value="1"/>
</dbReference>
<feature type="non-terminal residue" evidence="6">
    <location>
        <position position="1"/>
    </location>
</feature>
<dbReference type="GO" id="GO:0016705">
    <property type="term" value="F:oxidoreductase activity, acting on paired donors, with incorporation or reduction of molecular oxygen"/>
    <property type="evidence" value="ECO:0007669"/>
    <property type="project" value="UniProtKB-ARBA"/>
</dbReference>
<dbReference type="SUPFAM" id="SSF47203">
    <property type="entry name" value="Acyl-CoA dehydrogenase C-terminal domain-like"/>
    <property type="match status" value="1"/>
</dbReference>
<dbReference type="InterPro" id="IPR024677">
    <property type="entry name" value="HpaB/PvcC"/>
</dbReference>
<keyword evidence="3" id="KW-0560">Oxidoreductase</keyword>
<dbReference type="InterPro" id="IPR046373">
    <property type="entry name" value="Acyl-CoA_Oxase/DH_mid-dom_sf"/>
</dbReference>
<evidence type="ECO:0000256" key="3">
    <source>
        <dbReference type="ARBA" id="ARBA00023002"/>
    </source>
</evidence>
<evidence type="ECO:0008006" key="7">
    <source>
        <dbReference type="Google" id="ProtNLM"/>
    </source>
</evidence>
<dbReference type="FunFam" id="1.10.3140.10:FF:000001">
    <property type="entry name" value="4-hydroxyphenylacetate 3-monooxygenase oxygenase component"/>
    <property type="match status" value="1"/>
</dbReference>
<dbReference type="InterPro" id="IPR004925">
    <property type="entry name" value="HpaB/PvcC/4-BUDH"/>
</dbReference>
<keyword evidence="2" id="KW-0274">FAD</keyword>
<organism evidence="6">
    <name type="scientific">marine metagenome</name>
    <dbReference type="NCBI Taxonomy" id="408172"/>
    <lineage>
        <taxon>unclassified sequences</taxon>
        <taxon>metagenomes</taxon>
        <taxon>ecological metagenomes</taxon>
    </lineage>
</organism>
<evidence type="ECO:0000313" key="6">
    <source>
        <dbReference type="EMBL" id="SUZ69157.1"/>
    </source>
</evidence>
<dbReference type="Gene3D" id="2.40.110.10">
    <property type="entry name" value="Butyryl-CoA Dehydrogenase, subunit A, domain 2"/>
    <property type="match status" value="1"/>
</dbReference>
<dbReference type="InterPro" id="IPR009100">
    <property type="entry name" value="AcylCoA_DH/oxidase_NM_dom_sf"/>
</dbReference>
<dbReference type="PIRSF" id="PIRSF500125">
    <property type="entry name" value="4_HPA_large"/>
    <property type="match status" value="1"/>
</dbReference>
<dbReference type="FunFam" id="2.40.110.10:FF:000026">
    <property type="entry name" value="4-hydroxyphenylacetate 3-monooxygenase oxygenase component"/>
    <property type="match status" value="1"/>
</dbReference>
<evidence type="ECO:0000256" key="1">
    <source>
        <dbReference type="ARBA" id="ARBA00022630"/>
    </source>
</evidence>
<keyword evidence="1" id="KW-0285">Flavoprotein</keyword>
<dbReference type="GO" id="GO:0016627">
    <property type="term" value="F:oxidoreductase activity, acting on the CH-CH group of donors"/>
    <property type="evidence" value="ECO:0007669"/>
    <property type="project" value="InterPro"/>
</dbReference>
<dbReference type="AlphaFoldDB" id="A0A381PSX7"/>
<accession>A0A381PSX7</accession>
<evidence type="ECO:0000259" key="5">
    <source>
        <dbReference type="Pfam" id="PF11794"/>
    </source>
</evidence>
<gene>
    <name evidence="6" type="ORF">METZ01_LOCUS22011</name>
</gene>
<evidence type="ECO:0000256" key="2">
    <source>
        <dbReference type="ARBA" id="ARBA00022827"/>
    </source>
</evidence>
<feature type="domain" description="HpaB/PvcC/4-BUDH C-terminal" evidence="4">
    <location>
        <begin position="292"/>
        <end position="491"/>
    </location>
</feature>
<dbReference type="Pfam" id="PF11794">
    <property type="entry name" value="HpaB_N"/>
    <property type="match status" value="1"/>
</dbReference>
<proteinExistence type="predicted"/>
<dbReference type="Pfam" id="PF03241">
    <property type="entry name" value="HpaB"/>
    <property type="match status" value="1"/>
</dbReference>
<reference evidence="6" key="1">
    <citation type="submission" date="2018-05" db="EMBL/GenBank/DDBJ databases">
        <authorList>
            <person name="Lanie J.A."/>
            <person name="Ng W.-L."/>
            <person name="Kazmierczak K.M."/>
            <person name="Andrzejewski T.M."/>
            <person name="Davidsen T.M."/>
            <person name="Wayne K.J."/>
            <person name="Tettelin H."/>
            <person name="Glass J.I."/>
            <person name="Rusch D."/>
            <person name="Podicherti R."/>
            <person name="Tsui H.-C.T."/>
            <person name="Winkler M.E."/>
        </authorList>
    </citation>
    <scope>NUCLEOTIDE SEQUENCE</scope>
</reference>
<dbReference type="SUPFAM" id="SSF56645">
    <property type="entry name" value="Acyl-CoA dehydrogenase NM domain-like"/>
    <property type="match status" value="1"/>
</dbReference>
<dbReference type="GO" id="GO:0004497">
    <property type="term" value="F:monooxygenase activity"/>
    <property type="evidence" value="ECO:0007669"/>
    <property type="project" value="UniProtKB-ARBA"/>
</dbReference>
<dbReference type="Gene3D" id="1.20.140.10">
    <property type="entry name" value="Butyryl-CoA Dehydrogenase, subunit A, domain 3"/>
    <property type="match status" value="1"/>
</dbReference>
<feature type="domain" description="HpaB/PvcC/4-BUDH N-terminal" evidence="5">
    <location>
        <begin position="19"/>
        <end position="283"/>
    </location>
</feature>
<evidence type="ECO:0000259" key="4">
    <source>
        <dbReference type="Pfam" id="PF03241"/>
    </source>
</evidence>